<evidence type="ECO:0000313" key="3">
    <source>
        <dbReference type="Proteomes" id="UP001151529"/>
    </source>
</evidence>
<organism evidence="2 3">
    <name type="scientific">Salix viminalis</name>
    <name type="common">Common osier</name>
    <name type="synonym">Basket willow</name>
    <dbReference type="NCBI Taxonomy" id="40686"/>
    <lineage>
        <taxon>Eukaryota</taxon>
        <taxon>Viridiplantae</taxon>
        <taxon>Streptophyta</taxon>
        <taxon>Embryophyta</taxon>
        <taxon>Tracheophyta</taxon>
        <taxon>Spermatophyta</taxon>
        <taxon>Magnoliopsida</taxon>
        <taxon>eudicotyledons</taxon>
        <taxon>Gunneridae</taxon>
        <taxon>Pentapetalae</taxon>
        <taxon>rosids</taxon>
        <taxon>fabids</taxon>
        <taxon>Malpighiales</taxon>
        <taxon>Salicaceae</taxon>
        <taxon>Saliceae</taxon>
        <taxon>Salix</taxon>
    </lineage>
</organism>
<dbReference type="Proteomes" id="UP001151529">
    <property type="component" value="Chromosome 11"/>
</dbReference>
<feature type="compositionally biased region" description="Basic residues" evidence="1">
    <location>
        <begin position="93"/>
        <end position="103"/>
    </location>
</feature>
<protein>
    <submittedName>
        <fullName evidence="2">Uncharacterized protein</fullName>
    </submittedName>
</protein>
<dbReference type="EMBL" id="JAPFFL010000005">
    <property type="protein sequence ID" value="KAJ6724788.1"/>
    <property type="molecule type" value="Genomic_DNA"/>
</dbReference>
<keyword evidence="3" id="KW-1185">Reference proteome</keyword>
<name>A0A9Q0U7G6_SALVM</name>
<reference evidence="2" key="2">
    <citation type="journal article" date="2023" name="Int. J. Mol. Sci.">
        <title>De Novo Assembly and Annotation of 11 Diverse Shrub Willow (Salix) Genomes Reveals Novel Gene Organization in Sex-Linked Regions.</title>
        <authorList>
            <person name="Hyden B."/>
            <person name="Feng K."/>
            <person name="Yates T.B."/>
            <person name="Jawdy S."/>
            <person name="Cereghino C."/>
            <person name="Smart L.B."/>
            <person name="Muchero W."/>
        </authorList>
    </citation>
    <scope>NUCLEOTIDE SEQUENCE [LARGE SCALE GENOMIC DNA]</scope>
    <source>
        <tissue evidence="2">Shoot tip</tissue>
    </source>
</reference>
<comment type="caution">
    <text evidence="2">The sequence shown here is derived from an EMBL/GenBank/DDBJ whole genome shotgun (WGS) entry which is preliminary data.</text>
</comment>
<feature type="region of interest" description="Disordered" evidence="1">
    <location>
        <begin position="81"/>
        <end position="103"/>
    </location>
</feature>
<reference evidence="2" key="1">
    <citation type="submission" date="2022-11" db="EMBL/GenBank/DDBJ databases">
        <authorList>
            <person name="Hyden B.L."/>
            <person name="Feng K."/>
            <person name="Yates T."/>
            <person name="Jawdy S."/>
            <person name="Smart L.B."/>
            <person name="Muchero W."/>
        </authorList>
    </citation>
    <scope>NUCLEOTIDE SEQUENCE</scope>
    <source>
        <tissue evidence="2">Shoot tip</tissue>
    </source>
</reference>
<sequence length="103" mass="11484">MVENRRGGAGIGCHEHLLEGCYALCSARRRRLRWGCVGFKNGCCGVTVGRREVVVADDYGHVAPVEEFGLEVVVDRQGWPEMEKGTRKENGRATRRVGRQLRG</sequence>
<proteinExistence type="predicted"/>
<gene>
    <name evidence="2" type="ORF">OIU85_022685</name>
</gene>
<feature type="compositionally biased region" description="Basic and acidic residues" evidence="1">
    <location>
        <begin position="81"/>
        <end position="92"/>
    </location>
</feature>
<dbReference type="AlphaFoldDB" id="A0A9Q0U7G6"/>
<evidence type="ECO:0000256" key="1">
    <source>
        <dbReference type="SAM" id="MobiDB-lite"/>
    </source>
</evidence>
<accession>A0A9Q0U7G6</accession>
<evidence type="ECO:0000313" key="2">
    <source>
        <dbReference type="EMBL" id="KAJ6724788.1"/>
    </source>
</evidence>